<dbReference type="EMBL" id="LCFA01000024">
    <property type="protein sequence ID" value="KKS81282.1"/>
    <property type="molecule type" value="Genomic_DNA"/>
</dbReference>
<organism evidence="2 3">
    <name type="scientific">Candidatus Wolfebacteria bacterium GW2011_GWC1_43_10</name>
    <dbReference type="NCBI Taxonomy" id="1619011"/>
    <lineage>
        <taxon>Bacteria</taxon>
        <taxon>Candidatus Wolfeibacteriota</taxon>
    </lineage>
</organism>
<feature type="transmembrane region" description="Helical" evidence="1">
    <location>
        <begin position="17"/>
        <end position="37"/>
    </location>
</feature>
<name>A0A0G1C6U5_9BACT</name>
<evidence type="ECO:0000313" key="2">
    <source>
        <dbReference type="EMBL" id="KKS81282.1"/>
    </source>
</evidence>
<keyword evidence="1" id="KW-0812">Transmembrane</keyword>
<keyword evidence="1" id="KW-0472">Membrane</keyword>
<comment type="caution">
    <text evidence="2">The sequence shown here is derived from an EMBL/GenBank/DDBJ whole genome shotgun (WGS) entry which is preliminary data.</text>
</comment>
<protein>
    <submittedName>
        <fullName evidence="2">Uncharacterized protein</fullName>
    </submittedName>
</protein>
<proteinExistence type="predicted"/>
<accession>A0A0G1C6U5</accession>
<gene>
    <name evidence="2" type="ORF">UV58_C0024G0006</name>
</gene>
<dbReference type="AlphaFoldDB" id="A0A0G1C6U5"/>
<evidence type="ECO:0000313" key="3">
    <source>
        <dbReference type="Proteomes" id="UP000034810"/>
    </source>
</evidence>
<reference evidence="2 3" key="1">
    <citation type="journal article" date="2015" name="Nature">
        <title>rRNA introns, odd ribosomes, and small enigmatic genomes across a large radiation of phyla.</title>
        <authorList>
            <person name="Brown C.T."/>
            <person name="Hug L.A."/>
            <person name="Thomas B.C."/>
            <person name="Sharon I."/>
            <person name="Castelle C.J."/>
            <person name="Singh A."/>
            <person name="Wilkins M.J."/>
            <person name="Williams K.H."/>
            <person name="Banfield J.F."/>
        </authorList>
    </citation>
    <scope>NUCLEOTIDE SEQUENCE [LARGE SCALE GENOMIC DNA]</scope>
</reference>
<dbReference type="Proteomes" id="UP000034810">
    <property type="component" value="Unassembled WGS sequence"/>
</dbReference>
<evidence type="ECO:0000256" key="1">
    <source>
        <dbReference type="SAM" id="Phobius"/>
    </source>
</evidence>
<keyword evidence="1" id="KW-1133">Transmembrane helix</keyword>
<sequence length="194" mass="22827">MLSKLADFLKSKTTIRFIFWVVVVLILILIVFTFGWWPVAFVNGSPVFAFEYRKATDLAYNYFVNYSKSDSDKEDLKEDSKKISLEGLIDEVFIDRKLQSEMKSSELKNKINQQVSQMLSEEETRQLLLDLIRLPEKEVRHYFLEVQAKNQILDGRLRLEGKNLINWLIEQRKKAEVIILLSDIEWTGEGIKFQ</sequence>